<reference evidence="1 2" key="1">
    <citation type="journal article" date="2023" name="Science">
        <title>Complex scaffold remodeling in plant triterpene biosynthesis.</title>
        <authorList>
            <person name="De La Pena R."/>
            <person name="Hodgson H."/>
            <person name="Liu J.C."/>
            <person name="Stephenson M.J."/>
            <person name="Martin A.C."/>
            <person name="Owen C."/>
            <person name="Harkess A."/>
            <person name="Leebens-Mack J."/>
            <person name="Jimenez L.E."/>
            <person name="Osbourn A."/>
            <person name="Sattely E.S."/>
        </authorList>
    </citation>
    <scope>NUCLEOTIDE SEQUENCE [LARGE SCALE GENOMIC DNA]</scope>
    <source>
        <strain evidence="2">cv. JPN11</strain>
        <tissue evidence="1">Leaf</tissue>
    </source>
</reference>
<sequence>MDIHSQVSIDIREIADSFRRKLQTLRFSSQESCCIYRVPQPIRCLNPSDYTPHLISIGPLHHGKAKLKAMEEQKIRYLEHFRQRTQVSLEEFLELIKNKEAELRACYGEIIELESEDFVKIIFIDAVFLIEYLLRDFNPCFRTNDDLIFSKPWTEDHTYYDMWLVENQLPIFILNDLFNLAKTATYDDCYRGLDLITISRNFRSCIRTFVPIDVNLLESRFSEAAHFLDLLRLGIQPSQPRTKTKFRVQSIPTAIELHQAGVKFKSSSSKTLLDISFNEGILEIPLLDVYDQTQRFYRNILAFENMHSHTRYFNDYVKIMSYLLITAKDAELLIQNGIVGPGNSERLSTVFHNLNKDSSLTPSFYYSALVEALQNYRRYPYHKWKAILKQNYFNSPWASISVIAAVILLVLTFIQATCSIIAL</sequence>
<evidence type="ECO:0000313" key="2">
    <source>
        <dbReference type="Proteomes" id="UP001164539"/>
    </source>
</evidence>
<dbReference type="EMBL" id="CM051395">
    <property type="protein sequence ID" value="KAJ4724224.1"/>
    <property type="molecule type" value="Genomic_DNA"/>
</dbReference>
<accession>A0ACC1YLG7</accession>
<comment type="caution">
    <text evidence="1">The sequence shown here is derived from an EMBL/GenBank/DDBJ whole genome shotgun (WGS) entry which is preliminary data.</text>
</comment>
<gene>
    <name evidence="1" type="ORF">OWV82_003233</name>
</gene>
<proteinExistence type="predicted"/>
<organism evidence="1 2">
    <name type="scientific">Melia azedarach</name>
    <name type="common">Chinaberry tree</name>
    <dbReference type="NCBI Taxonomy" id="155640"/>
    <lineage>
        <taxon>Eukaryota</taxon>
        <taxon>Viridiplantae</taxon>
        <taxon>Streptophyta</taxon>
        <taxon>Embryophyta</taxon>
        <taxon>Tracheophyta</taxon>
        <taxon>Spermatophyta</taxon>
        <taxon>Magnoliopsida</taxon>
        <taxon>eudicotyledons</taxon>
        <taxon>Gunneridae</taxon>
        <taxon>Pentapetalae</taxon>
        <taxon>rosids</taxon>
        <taxon>malvids</taxon>
        <taxon>Sapindales</taxon>
        <taxon>Meliaceae</taxon>
        <taxon>Melia</taxon>
    </lineage>
</organism>
<keyword evidence="2" id="KW-1185">Reference proteome</keyword>
<evidence type="ECO:0000313" key="1">
    <source>
        <dbReference type="EMBL" id="KAJ4724224.1"/>
    </source>
</evidence>
<protein>
    <submittedName>
        <fullName evidence="1">Uncharacterized protein</fullName>
    </submittedName>
</protein>
<name>A0ACC1YLG7_MELAZ</name>
<dbReference type="Proteomes" id="UP001164539">
    <property type="component" value="Chromosome 2"/>
</dbReference>